<evidence type="ECO:0000313" key="3">
    <source>
        <dbReference type="EMBL" id="KAF7509507.1"/>
    </source>
</evidence>
<dbReference type="Pfam" id="PF00106">
    <property type="entry name" value="adh_short"/>
    <property type="match status" value="2"/>
</dbReference>
<feature type="region of interest" description="Disordered" evidence="2">
    <location>
        <begin position="296"/>
        <end position="317"/>
    </location>
</feature>
<proteinExistence type="predicted"/>
<gene>
    <name evidence="3" type="ORF">GJ744_007907</name>
</gene>
<evidence type="ECO:0000256" key="1">
    <source>
        <dbReference type="ARBA" id="ARBA00022857"/>
    </source>
</evidence>
<organism evidence="3 4">
    <name type="scientific">Endocarpon pusillum</name>
    <dbReference type="NCBI Taxonomy" id="364733"/>
    <lineage>
        <taxon>Eukaryota</taxon>
        <taxon>Fungi</taxon>
        <taxon>Dikarya</taxon>
        <taxon>Ascomycota</taxon>
        <taxon>Pezizomycotina</taxon>
        <taxon>Eurotiomycetes</taxon>
        <taxon>Chaetothyriomycetidae</taxon>
        <taxon>Verrucariales</taxon>
        <taxon>Verrucariaceae</taxon>
        <taxon>Endocarpon</taxon>
    </lineage>
</organism>
<dbReference type="InterPro" id="IPR020904">
    <property type="entry name" value="Sc_DH/Rdtase_CS"/>
</dbReference>
<dbReference type="EMBL" id="JAACFV010000040">
    <property type="protein sequence ID" value="KAF7509507.1"/>
    <property type="molecule type" value="Genomic_DNA"/>
</dbReference>
<dbReference type="InterPro" id="IPR036291">
    <property type="entry name" value="NAD(P)-bd_dom_sf"/>
</dbReference>
<dbReference type="Proteomes" id="UP000606974">
    <property type="component" value="Unassembled WGS sequence"/>
</dbReference>
<dbReference type="InterPro" id="IPR002347">
    <property type="entry name" value="SDR_fam"/>
</dbReference>
<protein>
    <recommendedName>
        <fullName evidence="5">Hydroxysteroid dehydrogenase-like protein 2</fullName>
    </recommendedName>
</protein>
<dbReference type="PROSITE" id="PS00061">
    <property type="entry name" value="ADH_SHORT"/>
    <property type="match status" value="1"/>
</dbReference>
<dbReference type="Gene3D" id="3.40.50.720">
    <property type="entry name" value="NAD(P)-binding Rossmann-like Domain"/>
    <property type="match status" value="1"/>
</dbReference>
<reference evidence="3" key="1">
    <citation type="submission" date="2020-02" db="EMBL/GenBank/DDBJ databases">
        <authorList>
            <person name="Palmer J.M."/>
        </authorList>
    </citation>
    <scope>NUCLEOTIDE SEQUENCE</scope>
    <source>
        <strain evidence="3">EPUS1.4</strain>
        <tissue evidence="3">Thallus</tissue>
    </source>
</reference>
<sequence>MLPDVRMKRNGKKVALVVGGSRGIGRQIAIDLAKSDYYVVVVAKTTSDAYKTDPFPPDPNSSQSTINTVVREIKEAGDDALALPVDVRDPASVANIVDETVRQLGSLDVLVYNSGAIWWASVEHTPMNRFQLMQRVNIEGLYGSIQAAFPHWNRQGWNARIIVVSPPIYSRFFRGKTAYAVGKVGMSVLTKGLAMDFVRQGRTNMAITSIWPASAIESAATRKHRDPSVQQDLRRPTIFSDAILAMLKAPPGDVNGLIDTDEDFLRKWGVTDFFKYSVVPGSTPRRIMPAKFPKLEVAEQEDEGQRMDSTKLTKSKL</sequence>
<keyword evidence="1" id="KW-0521">NADP</keyword>
<name>A0A8H7AK92_9EURO</name>
<accession>A0A8H7AK92</accession>
<dbReference type="PRINTS" id="PR00081">
    <property type="entry name" value="GDHRDH"/>
</dbReference>
<dbReference type="InterPro" id="IPR051935">
    <property type="entry name" value="HSDL2"/>
</dbReference>
<dbReference type="SUPFAM" id="SSF51735">
    <property type="entry name" value="NAD(P)-binding Rossmann-fold domains"/>
    <property type="match status" value="1"/>
</dbReference>
<evidence type="ECO:0000256" key="2">
    <source>
        <dbReference type="SAM" id="MobiDB-lite"/>
    </source>
</evidence>
<comment type="caution">
    <text evidence="3">The sequence shown here is derived from an EMBL/GenBank/DDBJ whole genome shotgun (WGS) entry which is preliminary data.</text>
</comment>
<keyword evidence="4" id="KW-1185">Reference proteome</keyword>
<dbReference type="OrthoDB" id="5327538at2759"/>
<dbReference type="PANTHER" id="PTHR42808:SF4">
    <property type="entry name" value="SHORT CHAIN DEHYDROGENASE"/>
    <property type="match status" value="1"/>
</dbReference>
<evidence type="ECO:0008006" key="5">
    <source>
        <dbReference type="Google" id="ProtNLM"/>
    </source>
</evidence>
<dbReference type="PANTHER" id="PTHR42808">
    <property type="entry name" value="HYDROXYSTEROID DEHYDROGENASE-LIKE PROTEIN 2"/>
    <property type="match status" value="1"/>
</dbReference>
<dbReference type="AlphaFoldDB" id="A0A8H7AK92"/>
<feature type="compositionally biased region" description="Basic and acidic residues" evidence="2">
    <location>
        <begin position="296"/>
        <end position="311"/>
    </location>
</feature>
<evidence type="ECO:0000313" key="4">
    <source>
        <dbReference type="Proteomes" id="UP000606974"/>
    </source>
</evidence>